<evidence type="ECO:0000256" key="2">
    <source>
        <dbReference type="ARBA" id="ARBA00009018"/>
    </source>
</evidence>
<keyword evidence="8" id="KW-0067">ATP-binding</keyword>
<dbReference type="GO" id="GO:0005737">
    <property type="term" value="C:cytoplasm"/>
    <property type="evidence" value="ECO:0007669"/>
    <property type="project" value="UniProtKB-ARBA"/>
</dbReference>
<dbReference type="PRINTS" id="PR00705">
    <property type="entry name" value="PAPAIN"/>
</dbReference>
<dbReference type="Gene3D" id="3.40.50.300">
    <property type="entry name" value="P-loop containing nucleotide triphosphate hydrolases"/>
    <property type="match status" value="1"/>
</dbReference>
<proteinExistence type="inferred from homology"/>
<dbReference type="Pfam" id="PF01121">
    <property type="entry name" value="CoaE"/>
    <property type="match status" value="1"/>
</dbReference>
<dbReference type="CDD" id="cd02248">
    <property type="entry name" value="Peptidase_C1A"/>
    <property type="match status" value="1"/>
</dbReference>
<evidence type="ECO:0000256" key="12">
    <source>
        <dbReference type="ARBA" id="ARBA00060696"/>
    </source>
</evidence>
<protein>
    <recommendedName>
        <fullName evidence="14">Dephospho-CoA kinase</fullName>
        <ecNumber evidence="13">2.7.1.24</ecNumber>
    </recommendedName>
    <alternativeName>
        <fullName evidence="15">Dephosphocoenzyme A kinase</fullName>
    </alternativeName>
</protein>
<feature type="domain" description="Cathepsin propeptide inhibitor" evidence="17">
    <location>
        <begin position="222"/>
        <end position="276"/>
    </location>
</feature>
<dbReference type="Gene3D" id="3.90.70.10">
    <property type="entry name" value="Cysteine proteinases"/>
    <property type="match status" value="1"/>
</dbReference>
<organism evidence="18 19">
    <name type="scientific">Acer yangbiense</name>
    <dbReference type="NCBI Taxonomy" id="1000413"/>
    <lineage>
        <taxon>Eukaryota</taxon>
        <taxon>Viridiplantae</taxon>
        <taxon>Streptophyta</taxon>
        <taxon>Embryophyta</taxon>
        <taxon>Tracheophyta</taxon>
        <taxon>Spermatophyta</taxon>
        <taxon>Magnoliopsida</taxon>
        <taxon>eudicotyledons</taxon>
        <taxon>Gunneridae</taxon>
        <taxon>Pentapetalae</taxon>
        <taxon>rosids</taxon>
        <taxon>malvids</taxon>
        <taxon>Sapindales</taxon>
        <taxon>Sapindaceae</taxon>
        <taxon>Hippocastanoideae</taxon>
        <taxon>Acereae</taxon>
        <taxon>Acer</taxon>
    </lineage>
</organism>
<keyword evidence="9" id="KW-0865">Zymogen</keyword>
<evidence type="ECO:0000313" key="19">
    <source>
        <dbReference type="Proteomes" id="UP000323000"/>
    </source>
</evidence>
<dbReference type="GO" id="GO:0005524">
    <property type="term" value="F:ATP binding"/>
    <property type="evidence" value="ECO:0007669"/>
    <property type="project" value="UniProtKB-KW"/>
</dbReference>
<dbReference type="NCBIfam" id="TIGR00152">
    <property type="entry name" value="dephospho-CoA kinase"/>
    <property type="match status" value="1"/>
</dbReference>
<dbReference type="SUPFAM" id="SSF54001">
    <property type="entry name" value="Cysteine proteinases"/>
    <property type="match status" value="1"/>
</dbReference>
<dbReference type="GO" id="GO:0004140">
    <property type="term" value="F:dephospho-CoA kinase activity"/>
    <property type="evidence" value="ECO:0007669"/>
    <property type="project" value="UniProtKB-EC"/>
</dbReference>
<keyword evidence="3" id="KW-0645">Protease</keyword>
<comment type="similarity">
    <text evidence="1">Belongs to the peptidase C1 family.</text>
</comment>
<dbReference type="OrthoDB" id="190265at2759"/>
<evidence type="ECO:0000256" key="8">
    <source>
        <dbReference type="ARBA" id="ARBA00022840"/>
    </source>
</evidence>
<dbReference type="AlphaFoldDB" id="A0A5C7GRW7"/>
<dbReference type="SMART" id="SM00848">
    <property type="entry name" value="Inhibitor_I29"/>
    <property type="match status" value="1"/>
</dbReference>
<evidence type="ECO:0000256" key="4">
    <source>
        <dbReference type="ARBA" id="ARBA00022729"/>
    </source>
</evidence>
<dbReference type="Pfam" id="PF00112">
    <property type="entry name" value="Peptidase_C1"/>
    <property type="match status" value="1"/>
</dbReference>
<evidence type="ECO:0000256" key="1">
    <source>
        <dbReference type="ARBA" id="ARBA00008455"/>
    </source>
</evidence>
<reference evidence="19" key="1">
    <citation type="journal article" date="2019" name="Gigascience">
        <title>De novo genome assembly of the endangered Acer yangbiense, a plant species with extremely small populations endemic to Yunnan Province, China.</title>
        <authorList>
            <person name="Yang J."/>
            <person name="Wariss H.M."/>
            <person name="Tao L."/>
            <person name="Zhang R."/>
            <person name="Yun Q."/>
            <person name="Hollingsworth P."/>
            <person name="Dao Z."/>
            <person name="Luo G."/>
            <person name="Guo H."/>
            <person name="Ma Y."/>
            <person name="Sun W."/>
        </authorList>
    </citation>
    <scope>NUCLEOTIDE SEQUENCE [LARGE SCALE GENOMIC DNA]</scope>
    <source>
        <strain evidence="19">cv. Malutang</strain>
    </source>
</reference>
<keyword evidence="19" id="KW-1185">Reference proteome</keyword>
<dbReference type="PANTHER" id="PTHR12411">
    <property type="entry name" value="CYSTEINE PROTEASE FAMILY C1-RELATED"/>
    <property type="match status" value="1"/>
</dbReference>
<evidence type="ECO:0000313" key="18">
    <source>
        <dbReference type="EMBL" id="TXG47544.1"/>
    </source>
</evidence>
<evidence type="ECO:0000256" key="11">
    <source>
        <dbReference type="ARBA" id="ARBA00055723"/>
    </source>
</evidence>
<feature type="domain" description="Peptidase C1A papain C-terminal" evidence="16">
    <location>
        <begin position="300"/>
        <end position="519"/>
    </location>
</feature>
<comment type="similarity">
    <text evidence="2">Belongs to the CoaE family.</text>
</comment>
<gene>
    <name evidence="18" type="ORF">EZV62_026838</name>
</gene>
<evidence type="ECO:0000256" key="7">
    <source>
        <dbReference type="ARBA" id="ARBA00022807"/>
    </source>
</evidence>
<keyword evidence="7" id="KW-0788">Thiol protease</keyword>
<evidence type="ECO:0000259" key="16">
    <source>
        <dbReference type="SMART" id="SM00645"/>
    </source>
</evidence>
<evidence type="ECO:0000256" key="3">
    <source>
        <dbReference type="ARBA" id="ARBA00022670"/>
    </source>
</evidence>
<dbReference type="GO" id="GO:0008234">
    <property type="term" value="F:cysteine-type peptidase activity"/>
    <property type="evidence" value="ECO:0007669"/>
    <property type="project" value="UniProtKB-KW"/>
</dbReference>
<dbReference type="Proteomes" id="UP000323000">
    <property type="component" value="Chromosome 13"/>
</dbReference>
<comment type="function">
    <text evidence="11">Catalyzes the phosphorylation of the 3'-hydroxyl group of dephosphocoenzyme A to form coenzyme A.</text>
</comment>
<evidence type="ECO:0000256" key="10">
    <source>
        <dbReference type="ARBA" id="ARBA00023157"/>
    </source>
</evidence>
<sequence>MRIVGLTGGMISSGKSTVSNLFKANDIPVVDTDLVARDVLKRGTGGWKKVVATFGEDVLLANGEVDRPKLDQIVISDHDKRQLLNRLLAPYISTGIFMEIIKLWIKGCKVIVLDVPLLFEAKMDKWTKPIIVVWVDPEIQLQRLTARDRTSEEDAKNRINAQMPLDIKRTKADIVIDNNGSLLDLNEQFRKVLSKVTKPLTWTEFWLSRQGALSALVSVISWESLSKDYIKDNMDKEKRQEIFKKNTDYIKEFNMDRNRPYKLKVNKFADLNKEEFHASHTGDRRLSIPRSVSYDKYQNLPDSIDWRNKGAVTPIKTQGKYCGSCWAFSAVAAMEGFIKISTGKLISLSVQELIDCDKGGANRGCNGGYSDHAFRFIIHNKGLTTESNYPYNGTDGTCNKKKAASHAAKISYFKQVPVNNEAALLKAVAQQPVSVVIDASCSEFKYYESGVFTGNCGTKLVHAVTVVGYGTENGTGTKYWIVKNSWGTGWGENGYMRIQRDVDAPEGLCGIAMKASYPTAIMILVVILALIDVKDRNPSRNSITN</sequence>
<dbReference type="PROSITE" id="PS00640">
    <property type="entry name" value="THIOL_PROTEASE_ASN"/>
    <property type="match status" value="1"/>
</dbReference>
<dbReference type="InterPro" id="IPR025661">
    <property type="entry name" value="Pept_asp_AS"/>
</dbReference>
<keyword evidence="4" id="KW-0732">Signal</keyword>
<evidence type="ECO:0000256" key="6">
    <source>
        <dbReference type="ARBA" id="ARBA00022801"/>
    </source>
</evidence>
<evidence type="ECO:0000256" key="9">
    <source>
        <dbReference type="ARBA" id="ARBA00023145"/>
    </source>
</evidence>
<dbReference type="InterPro" id="IPR027417">
    <property type="entry name" value="P-loop_NTPase"/>
</dbReference>
<dbReference type="InterPro" id="IPR013128">
    <property type="entry name" value="Peptidase_C1A"/>
</dbReference>
<dbReference type="CDD" id="cd02022">
    <property type="entry name" value="DPCK"/>
    <property type="match status" value="1"/>
</dbReference>
<evidence type="ECO:0000259" key="17">
    <source>
        <dbReference type="SMART" id="SM00848"/>
    </source>
</evidence>
<keyword evidence="6" id="KW-0378">Hydrolase</keyword>
<dbReference type="InterPro" id="IPR039417">
    <property type="entry name" value="Peptidase_C1A_papain-like"/>
</dbReference>
<dbReference type="FunFam" id="3.40.50.300:FF:000485">
    <property type="entry name" value="Dephospho-CoA kinase CAB5"/>
    <property type="match status" value="1"/>
</dbReference>
<dbReference type="InterPro" id="IPR000668">
    <property type="entry name" value="Peptidase_C1A_C"/>
</dbReference>
<name>A0A5C7GRW7_9ROSI</name>
<comment type="pathway">
    <text evidence="12">Cofactor biosynthesis; coenzyme A biosynthesis; CoA from (R)-pantothenate: step 5/5.</text>
</comment>
<dbReference type="GO" id="GO:0006508">
    <property type="term" value="P:proteolysis"/>
    <property type="evidence" value="ECO:0007669"/>
    <property type="project" value="UniProtKB-KW"/>
</dbReference>
<evidence type="ECO:0000256" key="5">
    <source>
        <dbReference type="ARBA" id="ARBA00022741"/>
    </source>
</evidence>
<evidence type="ECO:0000256" key="14">
    <source>
        <dbReference type="ARBA" id="ARBA00069592"/>
    </source>
</evidence>
<dbReference type="SMART" id="SM00645">
    <property type="entry name" value="Pept_C1"/>
    <property type="match status" value="1"/>
</dbReference>
<keyword evidence="5" id="KW-0547">Nucleotide-binding</keyword>
<dbReference type="InterPro" id="IPR013201">
    <property type="entry name" value="Prot_inhib_I29"/>
</dbReference>
<dbReference type="EMBL" id="VAHF01000013">
    <property type="protein sequence ID" value="TXG47544.1"/>
    <property type="molecule type" value="Genomic_DNA"/>
</dbReference>
<dbReference type="SUPFAM" id="SSF52540">
    <property type="entry name" value="P-loop containing nucleoside triphosphate hydrolases"/>
    <property type="match status" value="1"/>
</dbReference>
<keyword evidence="10" id="KW-1015">Disulfide bond</keyword>
<dbReference type="FunFam" id="3.90.70.10:FF:000023">
    <property type="entry name" value="Senescence-specific cysteine protease SAG39"/>
    <property type="match status" value="1"/>
</dbReference>
<comment type="caution">
    <text evidence="18">The sequence shown here is derived from an EMBL/GenBank/DDBJ whole genome shotgun (WGS) entry which is preliminary data.</text>
</comment>
<dbReference type="EC" id="2.7.1.24" evidence="13"/>
<dbReference type="HAMAP" id="MF_00376">
    <property type="entry name" value="Dephospho_CoA_kinase"/>
    <property type="match status" value="1"/>
</dbReference>
<evidence type="ECO:0000256" key="13">
    <source>
        <dbReference type="ARBA" id="ARBA00066359"/>
    </source>
</evidence>
<dbReference type="InterPro" id="IPR038765">
    <property type="entry name" value="Papain-like_cys_pep_sf"/>
</dbReference>
<evidence type="ECO:0000256" key="15">
    <source>
        <dbReference type="ARBA" id="ARBA00076292"/>
    </source>
</evidence>
<dbReference type="Pfam" id="PF08246">
    <property type="entry name" value="Inhibitor_I29"/>
    <property type="match status" value="1"/>
</dbReference>
<dbReference type="InterPro" id="IPR001977">
    <property type="entry name" value="Depp_CoAkinase"/>
</dbReference>
<accession>A0A5C7GRW7</accession>
<dbReference type="GO" id="GO:0015937">
    <property type="term" value="P:coenzyme A biosynthetic process"/>
    <property type="evidence" value="ECO:0007669"/>
    <property type="project" value="InterPro"/>
</dbReference>
<dbReference type="PROSITE" id="PS51219">
    <property type="entry name" value="DPCK"/>
    <property type="match status" value="1"/>
</dbReference>